<sequence>MNCIIIVTVFLNLISCNDVEKDSDIHPFCASQSCSVKGKKELIETYEEDSNQKDTLVITVGIVVTTEKQPKYYHVTSKIKELNEVFAPALIKFQLSQKIYTHTSNHTIDEIESSFKIRNKVTEGLEKENIINLFIVPKGKFLNGFTYVVPDTFANYFNLKCNTIFINEVAWFNQSTLQHELGHFFGLQHTFGNNPKENTTKELANGTNCKTEGDFICDTPADPNGLIDKNCQFIGLSDKQKHNFTPFVNNYMSYYKNSCKNEFTNRQYIAMNQFANKYRMYLKVKQ</sequence>
<protein>
    <submittedName>
        <fullName evidence="2">Probable M43B familly metallopeptidase</fullName>
    </submittedName>
</protein>
<gene>
    <name evidence="2" type="ordered locus">KQS_08310</name>
</gene>
<evidence type="ECO:0000259" key="1">
    <source>
        <dbReference type="Pfam" id="PF05572"/>
    </source>
</evidence>
<dbReference type="Gene3D" id="3.40.390.10">
    <property type="entry name" value="Collagenase (Catalytic Domain)"/>
    <property type="match status" value="1"/>
</dbReference>
<evidence type="ECO:0000313" key="3">
    <source>
        <dbReference type="Proteomes" id="UP000007599"/>
    </source>
</evidence>
<evidence type="ECO:0000313" key="2">
    <source>
        <dbReference type="EMBL" id="CCG53599.1"/>
    </source>
</evidence>
<name>H8XTL9_FLAIG</name>
<dbReference type="GO" id="GO:0008237">
    <property type="term" value="F:metallopeptidase activity"/>
    <property type="evidence" value="ECO:0007669"/>
    <property type="project" value="InterPro"/>
</dbReference>
<dbReference type="AlphaFoldDB" id="H8XTL9"/>
<keyword evidence="3" id="KW-1185">Reference proteome</keyword>
<dbReference type="KEGG" id="fin:KQS_08310"/>
<dbReference type="eggNOG" id="COG1572">
    <property type="taxonomic scope" value="Bacteria"/>
</dbReference>
<dbReference type="STRING" id="1094466.KQS_08310"/>
<dbReference type="Proteomes" id="UP000007599">
    <property type="component" value="Chromosome I"/>
</dbReference>
<dbReference type="Pfam" id="PF05572">
    <property type="entry name" value="Peptidase_M43"/>
    <property type="match status" value="1"/>
</dbReference>
<organism evidence="2 3">
    <name type="scientific">Flavobacterium indicum (strain DSM 17447 / CIP 109464 / GPTSA100-9)</name>
    <dbReference type="NCBI Taxonomy" id="1094466"/>
    <lineage>
        <taxon>Bacteria</taxon>
        <taxon>Pseudomonadati</taxon>
        <taxon>Bacteroidota</taxon>
        <taxon>Flavobacteriia</taxon>
        <taxon>Flavobacteriales</taxon>
        <taxon>Flavobacteriaceae</taxon>
        <taxon>Flavobacterium</taxon>
    </lineage>
</organism>
<accession>H8XTL9</accession>
<proteinExistence type="predicted"/>
<reference evidence="2 3" key="1">
    <citation type="journal article" date="2012" name="J. Bacteriol.">
        <title>Complete Genome Sequence of Flavobacterium indicum GPSTA100-9T, Isolated from Warm Spring Water.</title>
        <authorList>
            <person name="Barbier P."/>
            <person name="Houel A."/>
            <person name="Loux V."/>
            <person name="Poulain J."/>
            <person name="Bernardet J.F."/>
            <person name="Touchon M."/>
            <person name="Duchaud E."/>
        </authorList>
    </citation>
    <scope>NUCLEOTIDE SEQUENCE [LARGE SCALE GENOMIC DNA]</scope>
    <source>
        <strain evidence="3">DSM 17447 / CIP 109464 / GPTSA100-9</strain>
    </source>
</reference>
<dbReference type="HOGENOM" id="CLU_972366_0_0_10"/>
<feature type="domain" description="Peptidase M43 pregnancy-associated plasma-A" evidence="1">
    <location>
        <begin position="170"/>
        <end position="274"/>
    </location>
</feature>
<dbReference type="InterPro" id="IPR024079">
    <property type="entry name" value="MetalloPept_cat_dom_sf"/>
</dbReference>
<reference evidence="3" key="2">
    <citation type="submission" date="2012-03" db="EMBL/GenBank/DDBJ databases">
        <title>Complete genome sequence of Flavobacterium indicum GPTSA100-9T, isolated from warm spring water.</title>
        <authorList>
            <person name="Barbier P."/>
            <person name="Houel A."/>
            <person name="Loux V."/>
            <person name="Poulain J."/>
            <person name="Bernardet J.-F."/>
            <person name="Touchon M."/>
            <person name="Duchaud E."/>
        </authorList>
    </citation>
    <scope>NUCLEOTIDE SEQUENCE [LARGE SCALE GENOMIC DNA]</scope>
    <source>
        <strain evidence="3">DSM 17447 / CIP 109464 / GPTSA100-9</strain>
    </source>
</reference>
<dbReference type="SUPFAM" id="SSF55486">
    <property type="entry name" value="Metalloproteases ('zincins'), catalytic domain"/>
    <property type="match status" value="1"/>
</dbReference>
<dbReference type="InterPro" id="IPR008754">
    <property type="entry name" value="Peptidase_M43"/>
</dbReference>
<dbReference type="PATRIC" id="fig|1094466.5.peg.1626"/>
<dbReference type="EMBL" id="HE774682">
    <property type="protein sequence ID" value="CCG53599.1"/>
    <property type="molecule type" value="Genomic_DNA"/>
</dbReference>